<dbReference type="InterPro" id="IPR008922">
    <property type="entry name" value="Di-copper_centre_dom_sf"/>
</dbReference>
<name>A0A9P8US84_9PEZI</name>
<dbReference type="SUPFAM" id="SSF48056">
    <property type="entry name" value="Di-copper centre-containing domain"/>
    <property type="match status" value="1"/>
</dbReference>
<keyword evidence="5" id="KW-1185">Reference proteome</keyword>
<dbReference type="OrthoDB" id="6132182at2759"/>
<protein>
    <recommendedName>
        <fullName evidence="2 3">Tyrosinase copper-binding domain-containing protein</fullName>
    </recommendedName>
</protein>
<dbReference type="PANTHER" id="PTHR11474">
    <property type="entry name" value="TYROSINASE FAMILY MEMBER"/>
    <property type="match status" value="1"/>
</dbReference>
<dbReference type="GO" id="GO:0016491">
    <property type="term" value="F:oxidoreductase activity"/>
    <property type="evidence" value="ECO:0007669"/>
    <property type="project" value="InterPro"/>
</dbReference>
<dbReference type="GeneID" id="70135693"/>
<accession>A0A9P8US84</accession>
<dbReference type="Proteomes" id="UP000758603">
    <property type="component" value="Unassembled WGS sequence"/>
</dbReference>
<dbReference type="InterPro" id="IPR050316">
    <property type="entry name" value="Tyrosinase/Hemocyanin"/>
</dbReference>
<dbReference type="InterPro" id="IPR002227">
    <property type="entry name" value="Tyrosinase_Cu-bd"/>
</dbReference>
<sequence>MRWSLVLTASAASASILRRSTFGDSINLPAEAFPKFEVVSLEDAKAGKDRAIQGLPDPDNATDTTEATAVTHGFSVMAATASTANAAACSADPNIRFEWKQYSDSDRLAFVKAVKCLMNKPPSGNFAPAKSRYEDFVRIHQDYMNNVHNNAKFLIWHRYYLWTFEQVLRTECGFDRAMVWWDETLDAGKFGQSDMFTNKAYFGSLPASSSPQCVTDGEFAGLIANIGPGSTSSPHCLSRQLTESNTAQCSTDFINYCNQRTSYADYESCLEYGPHGYGHNGIGGTMADVWASPSDPIFWMHHSFIDHSWRIWQNADASRIESINGNDAAGNALTLDTMVYMGGIRPDVRVRDIINTLGGVQIGSETFCYRYTY</sequence>
<dbReference type="Pfam" id="PF00264">
    <property type="entry name" value="Tyrosinase"/>
    <property type="match status" value="1"/>
</dbReference>
<evidence type="ECO:0000313" key="5">
    <source>
        <dbReference type="Proteomes" id="UP000758603"/>
    </source>
</evidence>
<dbReference type="PROSITE" id="PS00498">
    <property type="entry name" value="TYROSINASE_2"/>
    <property type="match status" value="1"/>
</dbReference>
<evidence type="ECO:0000313" key="4">
    <source>
        <dbReference type="EMBL" id="KAH6657404.1"/>
    </source>
</evidence>
<comment type="caution">
    <text evidence="4">The sequence shown here is derived from an EMBL/GenBank/DDBJ whole genome shotgun (WGS) entry which is preliminary data.</text>
</comment>
<dbReference type="PANTHER" id="PTHR11474:SF116">
    <property type="entry name" value="TYROSINASE"/>
    <property type="match status" value="1"/>
</dbReference>
<dbReference type="RefSeq" id="XP_045961638.1">
    <property type="nucleotide sequence ID" value="XM_046106802.1"/>
</dbReference>
<evidence type="ECO:0000259" key="2">
    <source>
        <dbReference type="PROSITE" id="PS00497"/>
    </source>
</evidence>
<organism evidence="4 5">
    <name type="scientific">Truncatella angustata</name>
    <dbReference type="NCBI Taxonomy" id="152316"/>
    <lineage>
        <taxon>Eukaryota</taxon>
        <taxon>Fungi</taxon>
        <taxon>Dikarya</taxon>
        <taxon>Ascomycota</taxon>
        <taxon>Pezizomycotina</taxon>
        <taxon>Sordariomycetes</taxon>
        <taxon>Xylariomycetidae</taxon>
        <taxon>Amphisphaeriales</taxon>
        <taxon>Sporocadaceae</taxon>
        <taxon>Truncatella</taxon>
    </lineage>
</organism>
<keyword evidence="1" id="KW-0479">Metal-binding</keyword>
<dbReference type="PROSITE" id="PS00497">
    <property type="entry name" value="TYROSINASE_1"/>
    <property type="match status" value="1"/>
</dbReference>
<dbReference type="GO" id="GO:0046872">
    <property type="term" value="F:metal ion binding"/>
    <property type="evidence" value="ECO:0007669"/>
    <property type="project" value="UniProtKB-KW"/>
</dbReference>
<dbReference type="PRINTS" id="PR00092">
    <property type="entry name" value="TYROSINASE"/>
</dbReference>
<dbReference type="EMBL" id="JAGPXC010000002">
    <property type="protein sequence ID" value="KAH6657404.1"/>
    <property type="molecule type" value="Genomic_DNA"/>
</dbReference>
<evidence type="ECO:0000259" key="3">
    <source>
        <dbReference type="PROSITE" id="PS00498"/>
    </source>
</evidence>
<dbReference type="Gene3D" id="1.10.1280.10">
    <property type="entry name" value="Di-copper center containing domain from catechol oxidase"/>
    <property type="match status" value="1"/>
</dbReference>
<feature type="domain" description="Tyrosinase copper-binding" evidence="3">
    <location>
        <begin position="295"/>
        <end position="306"/>
    </location>
</feature>
<dbReference type="AlphaFoldDB" id="A0A9P8US84"/>
<gene>
    <name evidence="4" type="ORF">BKA67DRAFT_655677</name>
</gene>
<proteinExistence type="predicted"/>
<feature type="domain" description="Tyrosinase copper-binding" evidence="2">
    <location>
        <begin position="148"/>
        <end position="165"/>
    </location>
</feature>
<reference evidence="4" key="1">
    <citation type="journal article" date="2021" name="Nat. Commun.">
        <title>Genetic determinants of endophytism in the Arabidopsis root mycobiome.</title>
        <authorList>
            <person name="Mesny F."/>
            <person name="Miyauchi S."/>
            <person name="Thiergart T."/>
            <person name="Pickel B."/>
            <person name="Atanasova L."/>
            <person name="Karlsson M."/>
            <person name="Huettel B."/>
            <person name="Barry K.W."/>
            <person name="Haridas S."/>
            <person name="Chen C."/>
            <person name="Bauer D."/>
            <person name="Andreopoulos W."/>
            <person name="Pangilinan J."/>
            <person name="LaButti K."/>
            <person name="Riley R."/>
            <person name="Lipzen A."/>
            <person name="Clum A."/>
            <person name="Drula E."/>
            <person name="Henrissat B."/>
            <person name="Kohler A."/>
            <person name="Grigoriev I.V."/>
            <person name="Martin F.M."/>
            <person name="Hacquard S."/>
        </authorList>
    </citation>
    <scope>NUCLEOTIDE SEQUENCE</scope>
    <source>
        <strain evidence="4">MPI-SDFR-AT-0073</strain>
    </source>
</reference>
<evidence type="ECO:0000256" key="1">
    <source>
        <dbReference type="ARBA" id="ARBA00022723"/>
    </source>
</evidence>